<feature type="region of interest" description="Disordered" evidence="1">
    <location>
        <begin position="92"/>
        <end position="119"/>
    </location>
</feature>
<evidence type="ECO:0000313" key="2">
    <source>
        <dbReference type="EMBL" id="KAJ1218986.1"/>
    </source>
</evidence>
<evidence type="ECO:0000256" key="1">
    <source>
        <dbReference type="SAM" id="MobiDB-lite"/>
    </source>
</evidence>
<evidence type="ECO:0000313" key="3">
    <source>
        <dbReference type="Proteomes" id="UP001066276"/>
    </source>
</evidence>
<accession>A0AAV7X1W6</accession>
<name>A0AAV7X1W6_PLEWA</name>
<dbReference type="Proteomes" id="UP001066276">
    <property type="component" value="Chromosome 1_1"/>
</dbReference>
<organism evidence="2 3">
    <name type="scientific">Pleurodeles waltl</name>
    <name type="common">Iberian ribbed newt</name>
    <dbReference type="NCBI Taxonomy" id="8319"/>
    <lineage>
        <taxon>Eukaryota</taxon>
        <taxon>Metazoa</taxon>
        <taxon>Chordata</taxon>
        <taxon>Craniata</taxon>
        <taxon>Vertebrata</taxon>
        <taxon>Euteleostomi</taxon>
        <taxon>Amphibia</taxon>
        <taxon>Batrachia</taxon>
        <taxon>Caudata</taxon>
        <taxon>Salamandroidea</taxon>
        <taxon>Salamandridae</taxon>
        <taxon>Pleurodelinae</taxon>
        <taxon>Pleurodeles</taxon>
    </lineage>
</organism>
<reference evidence="2" key="1">
    <citation type="journal article" date="2022" name="bioRxiv">
        <title>Sequencing and chromosome-scale assembly of the giantPleurodeles waltlgenome.</title>
        <authorList>
            <person name="Brown T."/>
            <person name="Elewa A."/>
            <person name="Iarovenko S."/>
            <person name="Subramanian E."/>
            <person name="Araus A.J."/>
            <person name="Petzold A."/>
            <person name="Susuki M."/>
            <person name="Suzuki K.-i.T."/>
            <person name="Hayashi T."/>
            <person name="Toyoda A."/>
            <person name="Oliveira C."/>
            <person name="Osipova E."/>
            <person name="Leigh N.D."/>
            <person name="Simon A."/>
            <person name="Yun M.H."/>
        </authorList>
    </citation>
    <scope>NUCLEOTIDE SEQUENCE</scope>
    <source>
        <strain evidence="2">20211129_DDA</strain>
        <tissue evidence="2">Liver</tissue>
    </source>
</reference>
<proteinExistence type="predicted"/>
<dbReference type="AlphaFoldDB" id="A0AAV7X1W6"/>
<comment type="caution">
    <text evidence="2">The sequence shown here is derived from an EMBL/GenBank/DDBJ whole genome shotgun (WGS) entry which is preliminary data.</text>
</comment>
<gene>
    <name evidence="2" type="ORF">NDU88_006557</name>
</gene>
<keyword evidence="3" id="KW-1185">Reference proteome</keyword>
<sequence>MREITQLENKLGPLETKSLSDTKTVEELQEAFIAHANYLERLCMIDYKAYTQKPIKADKSERMLARPVITPQEVEELSAALSLPPCNGPDLWADATHGADTSQSPIDTNDEDDKQAPGYLDHPTPQRCVLCSRFLQGFDTNSGSGEVACGAGVSRAFFSPLYSSRASDLRAHVSDSCEVLFTAGRALERFKGAPSHKGEKETQVGLMYKEREGGEGVASAEYKMSSPTPGVRQPGPASCSTLTAVDTVSGVL</sequence>
<protein>
    <submittedName>
        <fullName evidence="2">Uncharacterized protein</fullName>
    </submittedName>
</protein>
<dbReference type="EMBL" id="JANPWB010000001">
    <property type="protein sequence ID" value="KAJ1218986.1"/>
    <property type="molecule type" value="Genomic_DNA"/>
</dbReference>